<evidence type="ECO:0000313" key="5">
    <source>
        <dbReference type="EMBL" id="CDW80288.1"/>
    </source>
</evidence>
<dbReference type="InterPro" id="IPR049629">
    <property type="entry name" value="DPY30_SDC1_DD"/>
</dbReference>
<organism evidence="5 6">
    <name type="scientific">Stylonychia lemnae</name>
    <name type="common">Ciliate</name>
    <dbReference type="NCBI Taxonomy" id="5949"/>
    <lineage>
        <taxon>Eukaryota</taxon>
        <taxon>Sar</taxon>
        <taxon>Alveolata</taxon>
        <taxon>Ciliophora</taxon>
        <taxon>Intramacronucleata</taxon>
        <taxon>Spirotrichea</taxon>
        <taxon>Stichotrichia</taxon>
        <taxon>Sporadotrichida</taxon>
        <taxon>Oxytrichidae</taxon>
        <taxon>Stylonychinae</taxon>
        <taxon>Stylonychia</taxon>
    </lineage>
</organism>
<gene>
    <name evidence="5" type="primary">Contig1522.g1664</name>
    <name evidence="5" type="ORF">STYLEM_9284</name>
</gene>
<evidence type="ECO:0000256" key="2">
    <source>
        <dbReference type="ARBA" id="ARBA00010849"/>
    </source>
</evidence>
<evidence type="ECO:0000256" key="4">
    <source>
        <dbReference type="SAM" id="MobiDB-lite"/>
    </source>
</evidence>
<comment type="similarity">
    <text evidence="2">Belongs to the dpy-30 family.</text>
</comment>
<dbReference type="CDD" id="cd22965">
    <property type="entry name" value="DD_DPY30_SDC1"/>
    <property type="match status" value="1"/>
</dbReference>
<feature type="region of interest" description="Disordered" evidence="4">
    <location>
        <begin position="101"/>
        <end position="122"/>
    </location>
</feature>
<comment type="subcellular location">
    <subcellularLocation>
        <location evidence="1">Nucleus</location>
    </subcellularLocation>
</comment>
<dbReference type="Pfam" id="PF05186">
    <property type="entry name" value="Dpy-30"/>
    <property type="match status" value="1"/>
</dbReference>
<keyword evidence="6" id="KW-1185">Reference proteome</keyword>
<dbReference type="OMA" id="TIPFINE"/>
<dbReference type="EMBL" id="CCKQ01008823">
    <property type="protein sequence ID" value="CDW80288.1"/>
    <property type="molecule type" value="Genomic_DNA"/>
</dbReference>
<dbReference type="Proteomes" id="UP000039865">
    <property type="component" value="Unassembled WGS sequence"/>
</dbReference>
<keyword evidence="3" id="KW-0539">Nucleus</keyword>
<evidence type="ECO:0000256" key="1">
    <source>
        <dbReference type="ARBA" id="ARBA00004123"/>
    </source>
</evidence>
<evidence type="ECO:0000313" key="6">
    <source>
        <dbReference type="Proteomes" id="UP000039865"/>
    </source>
</evidence>
<dbReference type="OrthoDB" id="417678at2759"/>
<dbReference type="AlphaFoldDB" id="A0A078AHH3"/>
<proteinExistence type="inferred from homology"/>
<dbReference type="InterPro" id="IPR007858">
    <property type="entry name" value="Dpy-30_motif"/>
</dbReference>
<dbReference type="Gene3D" id="1.20.890.10">
    <property type="entry name" value="cAMP-dependent protein kinase regulatory subunit, dimerization-anchoring domain"/>
    <property type="match status" value="1"/>
</dbReference>
<protein>
    <submittedName>
        <fullName evidence="5">Uncharacterized protein</fullName>
    </submittedName>
</protein>
<name>A0A078AHH3_STYLE</name>
<feature type="region of interest" description="Disordered" evidence="4">
    <location>
        <begin position="1"/>
        <end position="38"/>
    </location>
</feature>
<reference evidence="5 6" key="1">
    <citation type="submission" date="2014-06" db="EMBL/GenBank/DDBJ databases">
        <authorList>
            <person name="Swart Estienne"/>
        </authorList>
    </citation>
    <scope>NUCLEOTIDE SEQUENCE [LARGE SCALE GENOMIC DNA]</scope>
    <source>
        <strain evidence="5 6">130c</strain>
    </source>
</reference>
<accession>A0A078AHH3</accession>
<dbReference type="InParanoid" id="A0A078AHH3"/>
<dbReference type="GO" id="GO:0005634">
    <property type="term" value="C:nucleus"/>
    <property type="evidence" value="ECO:0007669"/>
    <property type="project" value="UniProtKB-SubCell"/>
</dbReference>
<sequence length="122" mass="13678">MSDFNQTQDTNGQNKSSLIPDERLRNLDPEGGYSDPDEGFRAELTAMVSQAKINVNALPTKSYLEATITPTVMKALQEVCECRPDNPLEFVAYYILKHNPNRKTPTEGAPVHLQSELMPKQQ</sequence>
<evidence type="ECO:0000256" key="3">
    <source>
        <dbReference type="ARBA" id="ARBA00023242"/>
    </source>
</evidence>
<feature type="compositionally biased region" description="Polar residues" evidence="4">
    <location>
        <begin position="1"/>
        <end position="17"/>
    </location>
</feature>